<dbReference type="Proteomes" id="UP000261231">
    <property type="component" value="Unassembled WGS sequence"/>
</dbReference>
<name>A0A3E2XP55_9FIRM</name>
<evidence type="ECO:0000259" key="2">
    <source>
        <dbReference type="PROSITE" id="PS50006"/>
    </source>
</evidence>
<dbReference type="Pfam" id="PF00498">
    <property type="entry name" value="FHA"/>
    <property type="match status" value="1"/>
</dbReference>
<evidence type="ECO:0000313" key="3">
    <source>
        <dbReference type="EMBL" id="RGC48826.1"/>
    </source>
</evidence>
<dbReference type="AlphaFoldDB" id="A0A3E2XP55"/>
<dbReference type="CDD" id="cd00060">
    <property type="entry name" value="FHA"/>
    <property type="match status" value="1"/>
</dbReference>
<evidence type="ECO:0000256" key="1">
    <source>
        <dbReference type="SAM" id="Coils"/>
    </source>
</evidence>
<feature type="coiled-coil region" evidence="1">
    <location>
        <begin position="204"/>
        <end position="281"/>
    </location>
</feature>
<keyword evidence="4" id="KW-1185">Reference proteome</keyword>
<evidence type="ECO:0000313" key="4">
    <source>
        <dbReference type="Proteomes" id="UP000261231"/>
    </source>
</evidence>
<dbReference type="InterPro" id="IPR000253">
    <property type="entry name" value="FHA_dom"/>
</dbReference>
<dbReference type="EMBL" id="QVFD01000004">
    <property type="protein sequence ID" value="RGC48826.1"/>
    <property type="molecule type" value="Genomic_DNA"/>
</dbReference>
<comment type="caution">
    <text evidence="3">The sequence shown here is derived from an EMBL/GenBank/DDBJ whole genome shotgun (WGS) entry which is preliminary data.</text>
</comment>
<dbReference type="SMART" id="SM00240">
    <property type="entry name" value="FHA"/>
    <property type="match status" value="1"/>
</dbReference>
<keyword evidence="1" id="KW-0175">Coiled coil</keyword>
<protein>
    <submittedName>
        <fullName evidence="3">FHA domain-containing protein</fullName>
    </submittedName>
</protein>
<dbReference type="RefSeq" id="WP_015514031.1">
    <property type="nucleotide sequence ID" value="NZ_JAQDKA010000002.1"/>
</dbReference>
<dbReference type="InterPro" id="IPR008984">
    <property type="entry name" value="SMAD_FHA_dom_sf"/>
</dbReference>
<sequence>MSQLMQLQIENERTFLTYKYKKVQDIDDVILQLLNEADIEGFAESHMNKAKSTVNYDVTGYRKWSEFSSDELTPEVMASAMENLYHLLAYLEDSFIDIEYVLLDKEYIYVNPGNGKLVILVVPCQAVVDEEYTLTDCVRQMFEQFTYGEGACAKQLKSCLQQEIHALETLKELADLLRAYDAEPEEPGETVSDEPAVPEETVILEAIEEEADQIKTESANIAADAEYMRSQLWEDMRHELEKELREQIREETRRELETELRESIRAELEEEQAQAETSDEKMPYLIRKKTGEIISLNKQTFIIGKLDTCCDYVIRGNRAISRLHAVIKYKEDTDVYFIVDCNSTNHIYLNGRQIEAEQPETLEDGMHIHLALEEFVFQLK</sequence>
<gene>
    <name evidence="3" type="ORF">DW747_06030</name>
</gene>
<dbReference type="Pfam" id="PF19909">
    <property type="entry name" value="DUF6382"/>
    <property type="match status" value="1"/>
</dbReference>
<feature type="domain" description="FHA" evidence="2">
    <location>
        <begin position="301"/>
        <end position="354"/>
    </location>
</feature>
<proteinExistence type="predicted"/>
<dbReference type="OrthoDB" id="9783862at2"/>
<organism evidence="3 4">
    <name type="scientific">Coprococcus catus</name>
    <dbReference type="NCBI Taxonomy" id="116085"/>
    <lineage>
        <taxon>Bacteria</taxon>
        <taxon>Bacillati</taxon>
        <taxon>Bacillota</taxon>
        <taxon>Clostridia</taxon>
        <taxon>Lachnospirales</taxon>
        <taxon>Lachnospiraceae</taxon>
        <taxon>Coprococcus</taxon>
    </lineage>
</organism>
<dbReference type="PROSITE" id="PS50006">
    <property type="entry name" value="FHA_DOMAIN"/>
    <property type="match status" value="1"/>
</dbReference>
<accession>A0A3E2XP55</accession>
<dbReference type="InterPro" id="IPR045962">
    <property type="entry name" value="DUF6382"/>
</dbReference>
<dbReference type="SUPFAM" id="SSF49879">
    <property type="entry name" value="SMAD/FHA domain"/>
    <property type="match status" value="1"/>
</dbReference>
<reference evidence="3 4" key="1">
    <citation type="submission" date="2018-08" db="EMBL/GenBank/DDBJ databases">
        <title>A genome reference for cultivated species of the human gut microbiota.</title>
        <authorList>
            <person name="Zou Y."/>
            <person name="Xue W."/>
            <person name="Luo G."/>
        </authorList>
    </citation>
    <scope>NUCLEOTIDE SEQUENCE [LARGE SCALE GENOMIC DNA]</scope>
    <source>
        <strain evidence="3 4">AM28-39</strain>
    </source>
</reference>
<dbReference type="Gene3D" id="2.60.200.20">
    <property type="match status" value="1"/>
</dbReference>